<dbReference type="PANTHER" id="PTHR10039:SF14">
    <property type="entry name" value="NACHT DOMAIN-CONTAINING PROTEIN"/>
    <property type="match status" value="1"/>
</dbReference>
<proteinExistence type="predicted"/>
<protein>
    <submittedName>
        <fullName evidence="1">Uncharacterized protein</fullName>
    </submittedName>
</protein>
<organism evidence="1 2">
    <name type="scientific">Recurvomyces mirabilis</name>
    <dbReference type="NCBI Taxonomy" id="574656"/>
    <lineage>
        <taxon>Eukaryota</taxon>
        <taxon>Fungi</taxon>
        <taxon>Dikarya</taxon>
        <taxon>Ascomycota</taxon>
        <taxon>Pezizomycotina</taxon>
        <taxon>Dothideomycetes</taxon>
        <taxon>Dothideomycetidae</taxon>
        <taxon>Mycosphaerellales</taxon>
        <taxon>Teratosphaeriaceae</taxon>
        <taxon>Recurvomyces</taxon>
    </lineage>
</organism>
<comment type="caution">
    <text evidence="1">The sequence shown here is derived from an EMBL/GenBank/DDBJ whole genome shotgun (WGS) entry which is preliminary data.</text>
</comment>
<keyword evidence="2" id="KW-1185">Reference proteome</keyword>
<gene>
    <name evidence="1" type="ORF">LTR78_008191</name>
</gene>
<accession>A0AAE0WH40</accession>
<dbReference type="Proteomes" id="UP001274830">
    <property type="component" value="Unassembled WGS sequence"/>
</dbReference>
<sequence length="240" mass="27321">MFMWLSLVADVFRDEAPAFEDDVWEIISRQPPSVAKLNRQDLEIILRHAKTFADPVVFIEPILNVLRWSVCTRRPLSVDELEIAFSKHGLIQARIQQYLGSFLRADINGTVNTIHETASAFIFDNASAVTNVGGKIMACEASVAHRNMAKTCLRALNLSEKRLQTSEQAYWRSLASTYNFVIQERDPPEAIVRELGERFSDKFPPCRDDGFLGYAASGWYHDFVRCEPDDALARLLQLRI</sequence>
<name>A0AAE0WH40_9PEZI</name>
<evidence type="ECO:0000313" key="2">
    <source>
        <dbReference type="Proteomes" id="UP001274830"/>
    </source>
</evidence>
<dbReference type="EMBL" id="JAUTXT010000037">
    <property type="protein sequence ID" value="KAK3672016.1"/>
    <property type="molecule type" value="Genomic_DNA"/>
</dbReference>
<evidence type="ECO:0000313" key="1">
    <source>
        <dbReference type="EMBL" id="KAK3672016.1"/>
    </source>
</evidence>
<reference evidence="1" key="1">
    <citation type="submission" date="2023-07" db="EMBL/GenBank/DDBJ databases">
        <title>Black Yeasts Isolated from many extreme environments.</title>
        <authorList>
            <person name="Coleine C."/>
            <person name="Stajich J.E."/>
            <person name="Selbmann L."/>
        </authorList>
    </citation>
    <scope>NUCLEOTIDE SEQUENCE</scope>
    <source>
        <strain evidence="1">CCFEE 5485</strain>
    </source>
</reference>
<dbReference type="AlphaFoldDB" id="A0AAE0WH40"/>
<dbReference type="PANTHER" id="PTHR10039">
    <property type="entry name" value="AMELOGENIN"/>
    <property type="match status" value="1"/>
</dbReference>